<dbReference type="EMBL" id="UGOD01000001">
    <property type="protein sequence ID" value="STX52044.1"/>
    <property type="molecule type" value="Genomic_DNA"/>
</dbReference>
<gene>
    <name evidence="1" type="ORF">NCTC13316_02148</name>
</gene>
<reference evidence="1 2" key="1">
    <citation type="submission" date="2018-06" db="EMBL/GenBank/DDBJ databases">
        <authorList>
            <consortium name="Pathogen Informatics"/>
            <person name="Doyle S."/>
        </authorList>
    </citation>
    <scope>NUCLEOTIDE SEQUENCE [LARGE SCALE GENOMIC DNA]</scope>
    <source>
        <strain evidence="1 2">NCTC13316</strain>
    </source>
</reference>
<keyword evidence="2" id="KW-1185">Reference proteome</keyword>
<evidence type="ECO:0000313" key="1">
    <source>
        <dbReference type="EMBL" id="STX52044.1"/>
    </source>
</evidence>
<dbReference type="AlphaFoldDB" id="A0A378JLG3"/>
<dbReference type="OrthoDB" id="5651688at2"/>
<sequence>MPLSEVYAETARDFDQRVKQVRKEAKNILSIYPHHFNDELLYLTVKSILIQNKIDAYTEVPETKWKEIINKKTLFNAILDYHFFIFDTQLFRQLNWLNSNDVPTEEDSIRIRKEFLDKLCSIRNKKFEGSTIEEAIRFKLKQATELSDVITQTNLETLKDRNTLNIIQVISNILKLFFMSIFYPFCFDPIVSNKCSMGNSVGTLWSGKSLNSVHMEHLKAKSEQLEHTCKEVNEYLDIQQDEEAEKFPTI</sequence>
<evidence type="ECO:0000313" key="2">
    <source>
        <dbReference type="Proteomes" id="UP000254794"/>
    </source>
</evidence>
<name>A0A378JLG3_9GAMM</name>
<protein>
    <submittedName>
        <fullName evidence="1">Uncharacterized protein</fullName>
    </submittedName>
</protein>
<proteinExistence type="predicted"/>
<accession>A0A378JLG3</accession>
<dbReference type="Proteomes" id="UP000254794">
    <property type="component" value="Unassembled WGS sequence"/>
</dbReference>
<organism evidence="1 2">
    <name type="scientific">Legionella busanensis</name>
    <dbReference type="NCBI Taxonomy" id="190655"/>
    <lineage>
        <taxon>Bacteria</taxon>
        <taxon>Pseudomonadati</taxon>
        <taxon>Pseudomonadota</taxon>
        <taxon>Gammaproteobacteria</taxon>
        <taxon>Legionellales</taxon>
        <taxon>Legionellaceae</taxon>
        <taxon>Legionella</taxon>
    </lineage>
</organism>
<dbReference type="RefSeq" id="WP_115331634.1">
    <property type="nucleotide sequence ID" value="NZ_CAAAHP010000002.1"/>
</dbReference>